<evidence type="ECO:0000256" key="4">
    <source>
        <dbReference type="ARBA" id="ARBA00023004"/>
    </source>
</evidence>
<dbReference type="GO" id="GO:0046872">
    <property type="term" value="F:metal ion binding"/>
    <property type="evidence" value="ECO:0007669"/>
    <property type="project" value="UniProtKB-KW"/>
</dbReference>
<reference evidence="7 8" key="1">
    <citation type="submission" date="2020-04" db="EMBL/GenBank/DDBJ databases">
        <title>Rhodospirillaceae bacterium KN72 isolated from deep sea.</title>
        <authorList>
            <person name="Zhang D.-C."/>
        </authorList>
    </citation>
    <scope>NUCLEOTIDE SEQUENCE [LARGE SCALE GENOMIC DNA]</scope>
    <source>
        <strain evidence="7 8">KN72</strain>
    </source>
</reference>
<dbReference type="Gene3D" id="2.102.10.10">
    <property type="entry name" value="Rieske [2Fe-2S] iron-sulphur domain"/>
    <property type="match status" value="1"/>
</dbReference>
<dbReference type="EMBL" id="JABBNT010000002">
    <property type="protein sequence ID" value="NMM44654.1"/>
    <property type="molecule type" value="Genomic_DNA"/>
</dbReference>
<dbReference type="Proteomes" id="UP000539372">
    <property type="component" value="Unassembled WGS sequence"/>
</dbReference>
<evidence type="ECO:0000259" key="6">
    <source>
        <dbReference type="PROSITE" id="PS51296"/>
    </source>
</evidence>
<keyword evidence="3" id="KW-0560">Oxidoreductase</keyword>
<proteinExistence type="predicted"/>
<evidence type="ECO:0000256" key="2">
    <source>
        <dbReference type="ARBA" id="ARBA00022723"/>
    </source>
</evidence>
<dbReference type="SUPFAM" id="SSF50022">
    <property type="entry name" value="ISP domain"/>
    <property type="match status" value="1"/>
</dbReference>
<comment type="caution">
    <text evidence="7">The sequence shown here is derived from an EMBL/GenBank/DDBJ whole genome shotgun (WGS) entry which is preliminary data.</text>
</comment>
<keyword evidence="8" id="KW-1185">Reference proteome</keyword>
<keyword evidence="4" id="KW-0408">Iron</keyword>
<name>A0A7Y0DZX3_9PROT</name>
<dbReference type="PANTHER" id="PTHR21266:SF60">
    <property type="entry name" value="3-KETOSTEROID-9-ALPHA-MONOOXYGENASE, OXYGENASE COMPONENT"/>
    <property type="match status" value="1"/>
</dbReference>
<feature type="domain" description="Rieske" evidence="6">
    <location>
        <begin position="8"/>
        <end position="111"/>
    </location>
</feature>
<dbReference type="InterPro" id="IPR017941">
    <property type="entry name" value="Rieske_2Fe-2S"/>
</dbReference>
<dbReference type="PROSITE" id="PS51296">
    <property type="entry name" value="RIESKE"/>
    <property type="match status" value="1"/>
</dbReference>
<keyword evidence="5" id="KW-0411">Iron-sulfur</keyword>
<dbReference type="InterPro" id="IPR036922">
    <property type="entry name" value="Rieske_2Fe-2S_sf"/>
</dbReference>
<dbReference type="RefSeq" id="WP_169624986.1">
    <property type="nucleotide sequence ID" value="NZ_JABBNT010000002.1"/>
</dbReference>
<dbReference type="GO" id="GO:0051537">
    <property type="term" value="F:2 iron, 2 sulfur cluster binding"/>
    <property type="evidence" value="ECO:0007669"/>
    <property type="project" value="UniProtKB-KW"/>
</dbReference>
<dbReference type="CDD" id="cd08878">
    <property type="entry name" value="RHO_alpha_C_DMO-like"/>
    <property type="match status" value="1"/>
</dbReference>
<protein>
    <submittedName>
        <fullName evidence="7">Aromatic ring-hydroxylating dioxygenase subunit alpha</fullName>
    </submittedName>
</protein>
<evidence type="ECO:0000256" key="1">
    <source>
        <dbReference type="ARBA" id="ARBA00022714"/>
    </source>
</evidence>
<dbReference type="GO" id="GO:0051213">
    <property type="term" value="F:dioxygenase activity"/>
    <property type="evidence" value="ECO:0007669"/>
    <property type="project" value="UniProtKB-KW"/>
</dbReference>
<dbReference type="SUPFAM" id="SSF55961">
    <property type="entry name" value="Bet v1-like"/>
    <property type="match status" value="1"/>
</dbReference>
<dbReference type="AlphaFoldDB" id="A0A7Y0DZX3"/>
<evidence type="ECO:0000313" key="7">
    <source>
        <dbReference type="EMBL" id="NMM44654.1"/>
    </source>
</evidence>
<dbReference type="Pfam" id="PF19112">
    <property type="entry name" value="VanA_C"/>
    <property type="match status" value="1"/>
</dbReference>
<organism evidence="7 8">
    <name type="scientific">Pacificispira spongiicola</name>
    <dbReference type="NCBI Taxonomy" id="2729598"/>
    <lineage>
        <taxon>Bacteria</taxon>
        <taxon>Pseudomonadati</taxon>
        <taxon>Pseudomonadota</taxon>
        <taxon>Alphaproteobacteria</taxon>
        <taxon>Rhodospirillales</taxon>
        <taxon>Rhodospirillaceae</taxon>
        <taxon>Pacificispira</taxon>
    </lineage>
</organism>
<keyword evidence="1" id="KW-0001">2Fe-2S</keyword>
<evidence type="ECO:0000256" key="5">
    <source>
        <dbReference type="ARBA" id="ARBA00023014"/>
    </source>
</evidence>
<sequence>MEFVKNTWYFAAWSEEVGEGDLFARTFCGKPIVLLRDANGDTVAMLDRCPHRFAPLSMGKYADGIVKCCYHGLEFGLDGKCVRNPHPSGKIPRNAAVPVFATHERHSAIWIWMGDAAQADPALIPDYSKIDEYGVTRFDHFVMDAPYDLIVDNLLDCSHTSFVHDGILGNEPMVAAPTEIAQTGATLNVVRYARDVPPPSMFDMIFRQDGQNVDCWTDFRWDPPCCLLLDVGVCPPGAEKSEGTGYYGIHILTPETDETTHYFTAACRWNINPATENDEMRLKIADLRRFAFEDQDEPLIKAQHRIRQMSDPDDLRPVMLETDAGVVRWRRIIDQMLDRERETTDESTETKNVA</sequence>
<evidence type="ECO:0000313" key="8">
    <source>
        <dbReference type="Proteomes" id="UP000539372"/>
    </source>
</evidence>
<dbReference type="Pfam" id="PF00355">
    <property type="entry name" value="Rieske"/>
    <property type="match status" value="1"/>
</dbReference>
<evidence type="ECO:0000256" key="3">
    <source>
        <dbReference type="ARBA" id="ARBA00023002"/>
    </source>
</evidence>
<dbReference type="Gene3D" id="3.90.380.10">
    <property type="entry name" value="Naphthalene 1,2-dioxygenase Alpha Subunit, Chain A, domain 1"/>
    <property type="match status" value="1"/>
</dbReference>
<gene>
    <name evidence="7" type="ORF">HH303_09185</name>
</gene>
<dbReference type="InterPro" id="IPR044043">
    <property type="entry name" value="VanA_C_cat"/>
</dbReference>
<keyword evidence="7" id="KW-0223">Dioxygenase</keyword>
<dbReference type="InterPro" id="IPR050584">
    <property type="entry name" value="Cholesterol_7-desaturase"/>
</dbReference>
<accession>A0A7Y0DZX3</accession>
<keyword evidence="2" id="KW-0479">Metal-binding</keyword>
<dbReference type="PANTHER" id="PTHR21266">
    <property type="entry name" value="IRON-SULFUR DOMAIN CONTAINING PROTEIN"/>
    <property type="match status" value="1"/>
</dbReference>